<sequence length="268" mass="31103">MNDYVVLFCETIITVVISFLFGMVFIKYYFNNKIGNKNGNNNYSNENGNNQSTTSQYDCPPSSDEYLAEQRVQQQVQKKRQAIEELLFLRKQELEKQKQFNFESTSQSYNDPPNMKDPSYYQQMPYAQPETEREPSTYPTFNKNEARHSFSDDPQPSNNTEADHMFKREPSAYPTFNQKESRYSVEKEQSQYAPPESATSPPNEPNNTYKWEPSSYPTYNQNESRHSFSGASKSHSYPESQSNGANFNGESPFVEEYDESSGKWVPFS</sequence>
<feature type="region of interest" description="Disordered" evidence="1">
    <location>
        <begin position="101"/>
        <end position="268"/>
    </location>
</feature>
<accession>F0ZM64</accession>
<reference evidence="4" key="1">
    <citation type="journal article" date="2011" name="Genome Biol.">
        <title>Comparative genomics of the social amoebae Dictyostelium discoideum and Dictyostelium purpureum.</title>
        <authorList>
            <consortium name="US DOE Joint Genome Institute (JGI-PGF)"/>
            <person name="Sucgang R."/>
            <person name="Kuo A."/>
            <person name="Tian X."/>
            <person name="Salerno W."/>
            <person name="Parikh A."/>
            <person name="Feasley C.L."/>
            <person name="Dalin E."/>
            <person name="Tu H."/>
            <person name="Huang E."/>
            <person name="Barry K."/>
            <person name="Lindquist E."/>
            <person name="Shapiro H."/>
            <person name="Bruce D."/>
            <person name="Schmutz J."/>
            <person name="Salamov A."/>
            <person name="Fey P."/>
            <person name="Gaudet P."/>
            <person name="Anjard C."/>
            <person name="Babu M.M."/>
            <person name="Basu S."/>
            <person name="Bushmanova Y."/>
            <person name="van der Wel H."/>
            <person name="Katoh-Kurasawa M."/>
            <person name="Dinh C."/>
            <person name="Coutinho P.M."/>
            <person name="Saito T."/>
            <person name="Elias M."/>
            <person name="Schaap P."/>
            <person name="Kay R.R."/>
            <person name="Henrissat B."/>
            <person name="Eichinger L."/>
            <person name="Rivero F."/>
            <person name="Putnam N.H."/>
            <person name="West C.M."/>
            <person name="Loomis W.F."/>
            <person name="Chisholm R.L."/>
            <person name="Shaulsky G."/>
            <person name="Strassmann J.E."/>
            <person name="Queller D.C."/>
            <person name="Kuspa A."/>
            <person name="Grigoriev I.V."/>
        </authorList>
    </citation>
    <scope>NUCLEOTIDE SEQUENCE [LARGE SCALE GENOMIC DNA]</scope>
    <source>
        <strain evidence="4">QSDP1</strain>
    </source>
</reference>
<evidence type="ECO:0000256" key="1">
    <source>
        <dbReference type="SAM" id="MobiDB-lite"/>
    </source>
</evidence>
<dbReference type="RefSeq" id="XP_003288499.1">
    <property type="nucleotide sequence ID" value="XM_003288451.1"/>
</dbReference>
<proteinExistence type="predicted"/>
<evidence type="ECO:0000256" key="2">
    <source>
        <dbReference type="SAM" id="Phobius"/>
    </source>
</evidence>
<organism evidence="3 4">
    <name type="scientific">Dictyostelium purpureum</name>
    <name type="common">Slime mold</name>
    <dbReference type="NCBI Taxonomy" id="5786"/>
    <lineage>
        <taxon>Eukaryota</taxon>
        <taxon>Amoebozoa</taxon>
        <taxon>Evosea</taxon>
        <taxon>Eumycetozoa</taxon>
        <taxon>Dictyostelia</taxon>
        <taxon>Dictyosteliales</taxon>
        <taxon>Dictyosteliaceae</taxon>
        <taxon>Dictyostelium</taxon>
    </lineage>
</organism>
<feature type="compositionally biased region" description="Polar residues" evidence="1">
    <location>
        <begin position="197"/>
        <end position="249"/>
    </location>
</feature>
<feature type="compositionally biased region" description="Basic and acidic residues" evidence="1">
    <location>
        <begin position="179"/>
        <end position="189"/>
    </location>
</feature>
<feature type="compositionally biased region" description="Polar residues" evidence="1">
    <location>
        <begin position="101"/>
        <end position="111"/>
    </location>
</feature>
<evidence type="ECO:0000313" key="4">
    <source>
        <dbReference type="Proteomes" id="UP000001064"/>
    </source>
</evidence>
<dbReference type="GeneID" id="10501917"/>
<keyword evidence="4" id="KW-1185">Reference proteome</keyword>
<keyword evidence="2" id="KW-0812">Transmembrane</keyword>
<dbReference type="InParanoid" id="F0ZM64"/>
<gene>
    <name evidence="3" type="ORF">DICPUDRAFT_152744</name>
</gene>
<dbReference type="KEGG" id="dpp:DICPUDRAFT_152744"/>
<feature type="compositionally biased region" description="Low complexity" evidence="1">
    <location>
        <begin position="41"/>
        <end position="50"/>
    </location>
</feature>
<evidence type="ECO:0000313" key="3">
    <source>
        <dbReference type="EMBL" id="EGC34974.1"/>
    </source>
</evidence>
<dbReference type="VEuPathDB" id="AmoebaDB:DICPUDRAFT_152744"/>
<protein>
    <submittedName>
        <fullName evidence="3">Uncharacterized protein</fullName>
    </submittedName>
</protein>
<feature type="compositionally biased region" description="Basic and acidic residues" evidence="1">
    <location>
        <begin position="161"/>
        <end position="170"/>
    </location>
</feature>
<keyword evidence="2" id="KW-1133">Transmembrane helix</keyword>
<name>F0ZM64_DICPU</name>
<feature type="transmembrane region" description="Helical" evidence="2">
    <location>
        <begin position="12"/>
        <end position="30"/>
    </location>
</feature>
<feature type="region of interest" description="Disordered" evidence="1">
    <location>
        <begin position="41"/>
        <end position="62"/>
    </location>
</feature>
<keyword evidence="2" id="KW-0472">Membrane</keyword>
<dbReference type="AlphaFoldDB" id="F0ZM64"/>
<dbReference type="Proteomes" id="UP000001064">
    <property type="component" value="Unassembled WGS sequence"/>
</dbReference>
<dbReference type="EMBL" id="GL871076">
    <property type="protein sequence ID" value="EGC34974.1"/>
    <property type="molecule type" value="Genomic_DNA"/>
</dbReference>